<comment type="similarity">
    <text evidence="3">Belongs to the metallo-dependent hydrolases superfamily.</text>
</comment>
<keyword evidence="2 3" id="KW-0456">Lyase</keyword>
<dbReference type="InterPro" id="IPR032466">
    <property type="entry name" value="Metal_Hydrolase"/>
</dbReference>
<reference evidence="5 6" key="1">
    <citation type="submission" date="2024-09" db="EMBL/GenBank/DDBJ databases">
        <title>Rethinking Asexuality: The Enigmatic Case of Functional Sexual Genes in Lepraria (Stereocaulaceae).</title>
        <authorList>
            <person name="Doellman M."/>
            <person name="Sun Y."/>
            <person name="Barcenas-Pena A."/>
            <person name="Lumbsch H.T."/>
            <person name="Grewe F."/>
        </authorList>
    </citation>
    <scope>NUCLEOTIDE SEQUENCE [LARGE SCALE GENOMIC DNA]</scope>
    <source>
        <strain evidence="5 6">Mercado 3170</strain>
    </source>
</reference>
<evidence type="ECO:0000256" key="2">
    <source>
        <dbReference type="ARBA" id="ARBA00023239"/>
    </source>
</evidence>
<keyword evidence="6" id="KW-1185">Reference proteome</keyword>
<protein>
    <recommendedName>
        <fullName evidence="4">Amidohydrolase-related domain-containing protein</fullName>
    </recommendedName>
</protein>
<evidence type="ECO:0000313" key="5">
    <source>
        <dbReference type="EMBL" id="KAL2041290.1"/>
    </source>
</evidence>
<evidence type="ECO:0000313" key="6">
    <source>
        <dbReference type="Proteomes" id="UP001590950"/>
    </source>
</evidence>
<evidence type="ECO:0000256" key="3">
    <source>
        <dbReference type="RuleBase" id="RU366045"/>
    </source>
</evidence>
<dbReference type="PANTHER" id="PTHR21240">
    <property type="entry name" value="2-AMINO-3-CARBOXYLMUCONATE-6-SEMIALDEHYDE DECARBOXYLASE"/>
    <property type="match status" value="1"/>
</dbReference>
<evidence type="ECO:0000256" key="1">
    <source>
        <dbReference type="ARBA" id="ARBA00022793"/>
    </source>
</evidence>
<proteinExistence type="inferred from homology"/>
<dbReference type="InterPro" id="IPR032465">
    <property type="entry name" value="ACMSD"/>
</dbReference>
<feature type="domain" description="Amidohydrolase-related" evidence="4">
    <location>
        <begin position="68"/>
        <end position="317"/>
    </location>
</feature>
<dbReference type="Gene3D" id="3.20.20.140">
    <property type="entry name" value="Metal-dependent hydrolases"/>
    <property type="match status" value="1"/>
</dbReference>
<dbReference type="SUPFAM" id="SSF51556">
    <property type="entry name" value="Metallo-dependent hydrolases"/>
    <property type="match status" value="1"/>
</dbReference>
<dbReference type="Proteomes" id="UP001590950">
    <property type="component" value="Unassembled WGS sequence"/>
</dbReference>
<evidence type="ECO:0000259" key="4">
    <source>
        <dbReference type="Pfam" id="PF04909"/>
    </source>
</evidence>
<comment type="caution">
    <text evidence="5">The sequence shown here is derived from an EMBL/GenBank/DDBJ whole genome shotgun (WGS) entry which is preliminary data.</text>
</comment>
<dbReference type="PANTHER" id="PTHR21240:SF30">
    <property type="entry name" value="AMIDOHYDROLASE-RELATED DOMAIN-CONTAINING PROTEIN-RELATED"/>
    <property type="match status" value="1"/>
</dbReference>
<dbReference type="EMBL" id="JBEFKJ010000017">
    <property type="protein sequence ID" value="KAL2041290.1"/>
    <property type="molecule type" value="Genomic_DNA"/>
</dbReference>
<dbReference type="Pfam" id="PF04909">
    <property type="entry name" value="Amidohydro_2"/>
    <property type="match status" value="1"/>
</dbReference>
<name>A0ABR4A729_9LECA</name>
<organism evidence="5 6">
    <name type="scientific">Stereocaulon virgatum</name>
    <dbReference type="NCBI Taxonomy" id="373712"/>
    <lineage>
        <taxon>Eukaryota</taxon>
        <taxon>Fungi</taxon>
        <taxon>Dikarya</taxon>
        <taxon>Ascomycota</taxon>
        <taxon>Pezizomycotina</taxon>
        <taxon>Lecanoromycetes</taxon>
        <taxon>OSLEUM clade</taxon>
        <taxon>Lecanoromycetidae</taxon>
        <taxon>Lecanorales</taxon>
        <taxon>Lecanorineae</taxon>
        <taxon>Stereocaulaceae</taxon>
        <taxon>Stereocaulon</taxon>
    </lineage>
</organism>
<gene>
    <name evidence="5" type="ORF">N7G274_005672</name>
</gene>
<sequence>MHPLMTLEEHYQASPLADLPHNAVNFTSFPRFLKDKLCDLGPQRITDMNAGSVSLQVISHTSAIGNASQCRSANEILAAAVKDNPTRFAGFATLPMGEPQNAATELEYCVKELGFVGALLDNHLEGRFYDDEAFWPSFEMAEKLGTVLYIHPAFPSDDREPLYKGNYPTAVEDSLGGWGFGWHMETGLHILRLFAAGVFDRFPKLKIIIGHMGELLPFQFERIVYFEKKGAFGEQQRKWMDVWNSNIWVTTSGMFSLNPLACLLRNTKIERVLYSVDYPFSRNEEGLEFVAELEESGMVSQEGFERICWRNAEELLGVKAR</sequence>
<keyword evidence="1 3" id="KW-0210">Decarboxylase</keyword>
<dbReference type="InterPro" id="IPR006680">
    <property type="entry name" value="Amidohydro-rel"/>
</dbReference>
<accession>A0ABR4A729</accession>